<feature type="non-terminal residue" evidence="1">
    <location>
        <position position="1"/>
    </location>
</feature>
<protein>
    <submittedName>
        <fullName evidence="1">Putative copia-type polyprotein</fullName>
    </submittedName>
</protein>
<dbReference type="EMBL" id="LXQA010378022">
    <property type="protein sequence ID" value="MCI47856.1"/>
    <property type="molecule type" value="Genomic_DNA"/>
</dbReference>
<dbReference type="Proteomes" id="UP000265520">
    <property type="component" value="Unassembled WGS sequence"/>
</dbReference>
<dbReference type="AlphaFoldDB" id="A0A392SJ16"/>
<comment type="caution">
    <text evidence="1">The sequence shown here is derived from an EMBL/GenBank/DDBJ whole genome shotgun (WGS) entry which is preliminary data.</text>
</comment>
<accession>A0A392SJ16</accession>
<dbReference type="PANTHER" id="PTHR11439:SF517">
    <property type="entry name" value="CYSTEINE-RICH RLK (RECEPTOR-LIKE PROTEIN KINASE) 8"/>
    <property type="match status" value="1"/>
</dbReference>
<keyword evidence="2" id="KW-1185">Reference proteome</keyword>
<organism evidence="1 2">
    <name type="scientific">Trifolium medium</name>
    <dbReference type="NCBI Taxonomy" id="97028"/>
    <lineage>
        <taxon>Eukaryota</taxon>
        <taxon>Viridiplantae</taxon>
        <taxon>Streptophyta</taxon>
        <taxon>Embryophyta</taxon>
        <taxon>Tracheophyta</taxon>
        <taxon>Spermatophyta</taxon>
        <taxon>Magnoliopsida</taxon>
        <taxon>eudicotyledons</taxon>
        <taxon>Gunneridae</taxon>
        <taxon>Pentapetalae</taxon>
        <taxon>rosids</taxon>
        <taxon>fabids</taxon>
        <taxon>Fabales</taxon>
        <taxon>Fabaceae</taxon>
        <taxon>Papilionoideae</taxon>
        <taxon>50 kb inversion clade</taxon>
        <taxon>NPAAA clade</taxon>
        <taxon>Hologalegina</taxon>
        <taxon>IRL clade</taxon>
        <taxon>Trifolieae</taxon>
        <taxon>Trifolium</taxon>
    </lineage>
</organism>
<dbReference type="PANTHER" id="PTHR11439">
    <property type="entry name" value="GAG-POL-RELATED RETROTRANSPOSON"/>
    <property type="match status" value="1"/>
</dbReference>
<evidence type="ECO:0000313" key="1">
    <source>
        <dbReference type="EMBL" id="MCI47856.1"/>
    </source>
</evidence>
<sequence length="91" mass="10316">VKQEDYGILITQEGYPNHPVSTPMECGIKLSKHEEGEPVDPSLFKSLVGSLRYLTCTRPDILYAVGVVSRYMEHPTTTHLKAAKRILRYIK</sequence>
<feature type="non-terminal residue" evidence="1">
    <location>
        <position position="91"/>
    </location>
</feature>
<evidence type="ECO:0000313" key="2">
    <source>
        <dbReference type="Proteomes" id="UP000265520"/>
    </source>
</evidence>
<reference evidence="1 2" key="1">
    <citation type="journal article" date="2018" name="Front. Plant Sci.">
        <title>Red Clover (Trifolium pratense) and Zigzag Clover (T. medium) - A Picture of Genomic Similarities and Differences.</title>
        <authorList>
            <person name="Dluhosova J."/>
            <person name="Istvanek J."/>
            <person name="Nedelnik J."/>
            <person name="Repkova J."/>
        </authorList>
    </citation>
    <scope>NUCLEOTIDE SEQUENCE [LARGE SCALE GENOMIC DNA]</scope>
    <source>
        <strain evidence="2">cv. 10/8</strain>
        <tissue evidence="1">Leaf</tissue>
    </source>
</reference>
<name>A0A392SJ16_9FABA</name>
<proteinExistence type="predicted"/>